<organism evidence="2 3">
    <name type="scientific">Stylosanthes scabra</name>
    <dbReference type="NCBI Taxonomy" id="79078"/>
    <lineage>
        <taxon>Eukaryota</taxon>
        <taxon>Viridiplantae</taxon>
        <taxon>Streptophyta</taxon>
        <taxon>Embryophyta</taxon>
        <taxon>Tracheophyta</taxon>
        <taxon>Spermatophyta</taxon>
        <taxon>Magnoliopsida</taxon>
        <taxon>eudicotyledons</taxon>
        <taxon>Gunneridae</taxon>
        <taxon>Pentapetalae</taxon>
        <taxon>rosids</taxon>
        <taxon>fabids</taxon>
        <taxon>Fabales</taxon>
        <taxon>Fabaceae</taxon>
        <taxon>Papilionoideae</taxon>
        <taxon>50 kb inversion clade</taxon>
        <taxon>dalbergioids sensu lato</taxon>
        <taxon>Dalbergieae</taxon>
        <taxon>Pterocarpus clade</taxon>
        <taxon>Stylosanthes</taxon>
    </lineage>
</organism>
<proteinExistence type="predicted"/>
<sequence>MGKKKACQDVRVPCPLNAEETRLYGWVEGAVLTQPSLVGSDSLVKFCRNYPLMEDSRADGDYVLEAAGPSDRVPFRTGEDEPYFLWVYQELFTRLRMRLPFSDFQHDVMTRCHVAVSQLHLNGWGFILAFEKVVMGTSPSELVKAGGCLIPMKSQFRNSNGIISRFWLLPESEPFGWIMRTSPSPGSIGTLPPSSFLFLFRAVCRRGASLLDGPRPILLTGRPSATATAAAAVAASASATAGTSIPAAAGSPHVGTSIQVPLAPTASEAKKAKKQLKKREQTTVVDLEDELKEDPAADLQRQRRRKKPKFDEAFEKALGDDSA</sequence>
<accession>A0ABU6X905</accession>
<feature type="compositionally biased region" description="Basic and acidic residues" evidence="1">
    <location>
        <begin position="309"/>
        <end position="323"/>
    </location>
</feature>
<dbReference type="EMBL" id="JASCZI010211572">
    <property type="protein sequence ID" value="MED6194581.1"/>
    <property type="molecule type" value="Genomic_DNA"/>
</dbReference>
<gene>
    <name evidence="2" type="ORF">PIB30_029959</name>
</gene>
<keyword evidence="3" id="KW-1185">Reference proteome</keyword>
<dbReference type="Proteomes" id="UP001341840">
    <property type="component" value="Unassembled WGS sequence"/>
</dbReference>
<evidence type="ECO:0000256" key="1">
    <source>
        <dbReference type="SAM" id="MobiDB-lite"/>
    </source>
</evidence>
<feature type="region of interest" description="Disordered" evidence="1">
    <location>
        <begin position="287"/>
        <end position="323"/>
    </location>
</feature>
<reference evidence="2 3" key="1">
    <citation type="journal article" date="2023" name="Plants (Basel)">
        <title>Bridging the Gap: Combining Genomics and Transcriptomics Approaches to Understand Stylosanthes scabra, an Orphan Legume from the Brazilian Caatinga.</title>
        <authorList>
            <person name="Ferreira-Neto J.R.C."/>
            <person name="da Silva M.D."/>
            <person name="Binneck E."/>
            <person name="de Melo N.F."/>
            <person name="da Silva R.H."/>
            <person name="de Melo A.L.T.M."/>
            <person name="Pandolfi V."/>
            <person name="Bustamante F.O."/>
            <person name="Brasileiro-Vidal A.C."/>
            <person name="Benko-Iseppon A.M."/>
        </authorList>
    </citation>
    <scope>NUCLEOTIDE SEQUENCE [LARGE SCALE GENOMIC DNA]</scope>
    <source>
        <tissue evidence="2">Leaves</tissue>
    </source>
</reference>
<evidence type="ECO:0000313" key="3">
    <source>
        <dbReference type="Proteomes" id="UP001341840"/>
    </source>
</evidence>
<name>A0ABU6X905_9FABA</name>
<comment type="caution">
    <text evidence="2">The sequence shown here is derived from an EMBL/GenBank/DDBJ whole genome shotgun (WGS) entry which is preliminary data.</text>
</comment>
<protein>
    <submittedName>
        <fullName evidence="2">Uncharacterized protein</fullName>
    </submittedName>
</protein>
<evidence type="ECO:0000313" key="2">
    <source>
        <dbReference type="EMBL" id="MED6194581.1"/>
    </source>
</evidence>